<accession>A0ABT8H1U7</accession>
<dbReference type="Gene3D" id="2.40.33.20">
    <property type="entry name" value="PK beta-barrel domain-like"/>
    <property type="match status" value="1"/>
</dbReference>
<dbReference type="InterPro" id="IPR005302">
    <property type="entry name" value="MoCF_Sase_C"/>
</dbReference>
<evidence type="ECO:0000259" key="1">
    <source>
        <dbReference type="PROSITE" id="PS51340"/>
    </source>
</evidence>
<dbReference type="Pfam" id="PF03473">
    <property type="entry name" value="MOSC"/>
    <property type="match status" value="1"/>
</dbReference>
<reference evidence="2 3" key="1">
    <citation type="submission" date="2023-07" db="EMBL/GenBank/DDBJ databases">
        <title>Strategy for survival of the halotoleranting strain Dietzia MX2 from the Yakshinskoe mineral salts deposit.</title>
        <authorList>
            <person name="Kharitonova M.A."/>
            <person name="Kupriyanova-Ashina F.G."/>
            <person name="Shakirov T.R."/>
            <person name="Vafina M.S."/>
            <person name="Ilinskaya O.N."/>
        </authorList>
    </citation>
    <scope>NUCLEOTIDE SEQUENCE [LARGE SCALE GENOMIC DNA]</scope>
    <source>
        <strain evidence="2 3">MX2</strain>
    </source>
</reference>
<feature type="domain" description="MOSC" evidence="1">
    <location>
        <begin position="122"/>
        <end position="287"/>
    </location>
</feature>
<dbReference type="EMBL" id="JAUHTB010000011">
    <property type="protein sequence ID" value="MDN4506435.1"/>
    <property type="molecule type" value="Genomic_DNA"/>
</dbReference>
<dbReference type="PROSITE" id="PS51340">
    <property type="entry name" value="MOSC"/>
    <property type="match status" value="1"/>
</dbReference>
<dbReference type="Pfam" id="PF03476">
    <property type="entry name" value="MOSC_N"/>
    <property type="match status" value="1"/>
</dbReference>
<dbReference type="SUPFAM" id="SSF50800">
    <property type="entry name" value="PK beta-barrel domain-like"/>
    <property type="match status" value="1"/>
</dbReference>
<proteinExistence type="predicted"/>
<comment type="caution">
    <text evidence="2">The sequence shown here is derived from an EMBL/GenBank/DDBJ whole genome shotgun (WGS) entry which is preliminary data.</text>
</comment>
<organism evidence="2 3">
    <name type="scientific">Dietzia maris</name>
    <dbReference type="NCBI Taxonomy" id="37915"/>
    <lineage>
        <taxon>Bacteria</taxon>
        <taxon>Bacillati</taxon>
        <taxon>Actinomycetota</taxon>
        <taxon>Actinomycetes</taxon>
        <taxon>Mycobacteriales</taxon>
        <taxon>Dietziaceae</taxon>
        <taxon>Dietzia</taxon>
    </lineage>
</organism>
<evidence type="ECO:0000313" key="2">
    <source>
        <dbReference type="EMBL" id="MDN4506435.1"/>
    </source>
</evidence>
<dbReference type="InterPro" id="IPR005303">
    <property type="entry name" value="MOCOS_middle"/>
</dbReference>
<dbReference type="RefSeq" id="WP_269502095.1">
    <property type="nucleotide sequence ID" value="NZ_JAPWIO010000003.1"/>
</dbReference>
<keyword evidence="3" id="KW-1185">Reference proteome</keyword>
<protein>
    <submittedName>
        <fullName evidence="2">MOSC domain-containing protein</fullName>
    </submittedName>
</protein>
<name>A0ABT8H1U7_9ACTN</name>
<evidence type="ECO:0000313" key="3">
    <source>
        <dbReference type="Proteomes" id="UP001172702"/>
    </source>
</evidence>
<dbReference type="InterPro" id="IPR011037">
    <property type="entry name" value="Pyrv_Knase-like_insert_dom_sf"/>
</dbReference>
<dbReference type="Proteomes" id="UP001172702">
    <property type="component" value="Unassembled WGS sequence"/>
</dbReference>
<gene>
    <name evidence="2" type="ORF">QYF62_10245</name>
</gene>
<sequence>MRVGTVSELWRYPVKSMRGDRVDETAVTERWGLPGDRGWVIRDEDAGELRSAKKWAELLQFHARYVEEPQDDATPTIEIDFPDGSSMRSDDDTVHEALSAALGRRVTLWPRRPVDDHEHYHRRAVDEADLRTQLGLGPDDPFPAYSGMPEDLLTELSYYATPRGTYFDAMPLSLLTCTAMASLQAAVPDAVIDPRRFRKNLIVTHEPGGDGHPEFDWVGRRLMIGEVTCEVVMRISRCRMVTLPQADLPHDRSVLRSLARDNGAEFGVYLRALSPGTIREGDEVRLL</sequence>